<dbReference type="GO" id="GO:0003723">
    <property type="term" value="F:RNA binding"/>
    <property type="evidence" value="ECO:0007669"/>
    <property type="project" value="UniProtKB-UniRule"/>
</dbReference>
<feature type="compositionally biased region" description="Basic residues" evidence="9">
    <location>
        <begin position="939"/>
        <end position="955"/>
    </location>
</feature>
<keyword evidence="11" id="KW-0675">Receptor</keyword>
<dbReference type="InterPro" id="IPR034605">
    <property type="entry name" value="PGC-1"/>
</dbReference>
<reference evidence="11" key="1">
    <citation type="submission" date="2023-08" db="EMBL/GenBank/DDBJ databases">
        <authorList>
            <person name="Alioto T."/>
            <person name="Alioto T."/>
            <person name="Gomez Garrido J."/>
        </authorList>
    </citation>
    <scope>NUCLEOTIDE SEQUENCE</scope>
</reference>
<feature type="compositionally biased region" description="Polar residues" evidence="9">
    <location>
        <begin position="783"/>
        <end position="805"/>
    </location>
</feature>
<evidence type="ECO:0000256" key="5">
    <source>
        <dbReference type="ARBA" id="ARBA00023159"/>
    </source>
</evidence>
<feature type="domain" description="RRM" evidence="10">
    <location>
        <begin position="1011"/>
        <end position="1088"/>
    </location>
</feature>
<evidence type="ECO:0000256" key="3">
    <source>
        <dbReference type="ARBA" id="ARBA00022884"/>
    </source>
</evidence>
<keyword evidence="4" id="KW-0805">Transcription regulation</keyword>
<evidence type="ECO:0000256" key="6">
    <source>
        <dbReference type="ARBA" id="ARBA00023163"/>
    </source>
</evidence>
<dbReference type="GO" id="GO:0005634">
    <property type="term" value="C:nucleus"/>
    <property type="evidence" value="ECO:0007669"/>
    <property type="project" value="UniProtKB-SubCell"/>
</dbReference>
<gene>
    <name evidence="11" type="ORF">XNOV1_A003248</name>
</gene>
<evidence type="ECO:0000313" key="12">
    <source>
        <dbReference type="Proteomes" id="UP001178508"/>
    </source>
</evidence>
<keyword evidence="5" id="KW-0010">Activator</keyword>
<feature type="compositionally biased region" description="Basic residues" evidence="9">
    <location>
        <begin position="877"/>
        <end position="887"/>
    </location>
</feature>
<keyword evidence="6" id="KW-0804">Transcription</keyword>
<evidence type="ECO:0000256" key="1">
    <source>
        <dbReference type="ARBA" id="ARBA00004123"/>
    </source>
</evidence>
<dbReference type="Pfam" id="PF00076">
    <property type="entry name" value="RRM_1"/>
    <property type="match status" value="1"/>
</dbReference>
<keyword evidence="3 8" id="KW-0694">RNA-binding</keyword>
<evidence type="ECO:0000259" key="10">
    <source>
        <dbReference type="PROSITE" id="PS50102"/>
    </source>
</evidence>
<comment type="subcellular location">
    <subcellularLocation>
        <location evidence="1">Nucleus</location>
    </subcellularLocation>
</comment>
<dbReference type="Gene3D" id="3.30.70.330">
    <property type="match status" value="1"/>
</dbReference>
<organism evidence="11 12">
    <name type="scientific">Xyrichtys novacula</name>
    <name type="common">Pearly razorfish</name>
    <name type="synonym">Hemipteronotus novacula</name>
    <dbReference type="NCBI Taxonomy" id="13765"/>
    <lineage>
        <taxon>Eukaryota</taxon>
        <taxon>Metazoa</taxon>
        <taxon>Chordata</taxon>
        <taxon>Craniata</taxon>
        <taxon>Vertebrata</taxon>
        <taxon>Euteleostomi</taxon>
        <taxon>Actinopterygii</taxon>
        <taxon>Neopterygii</taxon>
        <taxon>Teleostei</taxon>
        <taxon>Neoteleostei</taxon>
        <taxon>Acanthomorphata</taxon>
        <taxon>Eupercaria</taxon>
        <taxon>Labriformes</taxon>
        <taxon>Labridae</taxon>
        <taxon>Xyrichtys</taxon>
    </lineage>
</organism>
<protein>
    <submittedName>
        <fullName evidence="11">Peroxisome proliferator-activated receptor gamma coactivator-related protein 1 isoform X1</fullName>
    </submittedName>
</protein>
<sequence>MWCSKMAARWRWKDGNLNAGKGDFLVGNIPDEFAFRHHGVDGVDMDTQSVMDHSILAIFEDSAVTSEDKSEVEEEESENLLSALTEMLDSVEDVNGALSPFDTLPNSNLLSHLERRDDSVELSLAERLRPKSKSTNVTCAVNIERDEEDKTERGRTSPQKMFKHQSESLFCSQNRKAEPEVEVFTSSSLVNLVKIMHSYCLKLHVEEDEGEALRRNHTLFSQGEVWKYERPSEESDEEINVVSDDEVNVKETKTKEEGNDGKLLKSVLLNGKSSKAPLSREKKRVSFGPVQVASFDELEDKERLNEKNLSSQIVSKALENPTGSPLESQTPTSDISCNKTEVSTRRGETKAKSLSLQQYRQLRRKRQPLVEKQGNYTTKWPSLPEPPKELTPILCLQGQVQISCGPKAANRYPEVVSKSADLLCRSPAPVHKTQHTPAPTRPPPSEGKPSSCPQRSRLKRQRNGSRVASHASPKQRVTTNTSVHVPASKISPVKKGAPLSVDPPNPVLLPMPASQTPSPSTLQSSSEVKAKLLSSDSNLLLSSVHLQETQKESSGTSLQQKPLKPEVSGQHTESTHKWETTTAVTEPKISPPVSPMQTSIDEPAPSAEVLLSEASPEDLSPLQFGGRAQSSTDDSGIEAADMTSLLEQFEETQAKERREEPKLENATSPSNQHIDGHLDKSGWSSLTAPVETHQHSSTSSGSQRDPQQLQMLESVEIPEPLGTDIILSTEPARRRHPPSKAIQIIDPRPLPPKKTHASLPEFPAAHILSYISSDHDYCGSVDRSLSNPTQDSSPAAGCKNQTSTGGPDATTRAVSSSAKSVLQDPPEESRTRSETNLPSVKTFSEVPAEKESCSTPEYKTPQCSLPTPPPSPVVRGREKRRYQRRSPRSSSSSSSCSSSSSSSSSSSTSRSPKRQKCRHKRSESSSSSSSRSRSISHSPPRRHRWSYKRTKRSRSRSSSWSRSRSPLRSRSPSPQICHRKWRDVYSSRESRRLRREHEIRIQKLKAIDERRVVYVGRICRSMTHDELRERFSQFGDVECVSLHFRERGDHYAFVTFYNMEDAFAAIDNGGKLRKPDELPFDICFGGRRQFCNSDYADLDANRDPDRSPVKSRYEDLDFDSLLKQAQKGLKR</sequence>
<dbReference type="InterPro" id="IPR000504">
    <property type="entry name" value="RRM_dom"/>
</dbReference>
<dbReference type="InterPro" id="IPR012677">
    <property type="entry name" value="Nucleotide-bd_a/b_plait_sf"/>
</dbReference>
<feature type="compositionally biased region" description="Basic residues" evidence="9">
    <location>
        <begin position="911"/>
        <end position="921"/>
    </location>
</feature>
<evidence type="ECO:0000256" key="8">
    <source>
        <dbReference type="PROSITE-ProRule" id="PRU00176"/>
    </source>
</evidence>
<feature type="region of interest" description="Disordered" evidence="9">
    <location>
        <begin position="546"/>
        <end position="636"/>
    </location>
</feature>
<evidence type="ECO:0000313" key="11">
    <source>
        <dbReference type="EMBL" id="CAJ1053710.1"/>
    </source>
</evidence>
<dbReference type="GO" id="GO:0045944">
    <property type="term" value="P:positive regulation of transcription by RNA polymerase II"/>
    <property type="evidence" value="ECO:0007669"/>
    <property type="project" value="TreeGrafter"/>
</dbReference>
<feature type="compositionally biased region" description="Polar residues" evidence="9">
    <location>
        <begin position="321"/>
        <end position="341"/>
    </location>
</feature>
<evidence type="ECO:0000256" key="2">
    <source>
        <dbReference type="ARBA" id="ARBA00022553"/>
    </source>
</evidence>
<feature type="region of interest" description="Disordered" evidence="9">
    <location>
        <begin position="365"/>
        <end position="384"/>
    </location>
</feature>
<feature type="compositionally biased region" description="Low complexity" evidence="9">
    <location>
        <begin position="924"/>
        <end position="938"/>
    </location>
</feature>
<feature type="compositionally biased region" description="Low complexity" evidence="9">
    <location>
        <begin position="888"/>
        <end position="910"/>
    </location>
</feature>
<dbReference type="PANTHER" id="PTHR15528">
    <property type="entry name" value="PEROXISOME PROLIFERATOR ACTIVATED RECEPTOR GAMMA COACTIVATOR 1 PGC-1 -RELATED"/>
    <property type="match status" value="1"/>
</dbReference>
<feature type="compositionally biased region" description="Basic and acidic residues" evidence="9">
    <location>
        <begin position="342"/>
        <end position="351"/>
    </location>
</feature>
<evidence type="ECO:0000256" key="9">
    <source>
        <dbReference type="SAM" id="MobiDB-lite"/>
    </source>
</evidence>
<accession>A0AAV1EYI9</accession>
<keyword evidence="12" id="KW-1185">Reference proteome</keyword>
<dbReference type="EMBL" id="OY660866">
    <property type="protein sequence ID" value="CAJ1053710.1"/>
    <property type="molecule type" value="Genomic_DNA"/>
</dbReference>
<dbReference type="SUPFAM" id="SSF54928">
    <property type="entry name" value="RNA-binding domain, RBD"/>
    <property type="match status" value="1"/>
</dbReference>
<keyword evidence="2" id="KW-0597">Phosphoprotein</keyword>
<feature type="region of interest" description="Disordered" evidence="9">
    <location>
        <begin position="779"/>
        <end position="975"/>
    </location>
</feature>
<feature type="compositionally biased region" description="Polar residues" evidence="9">
    <location>
        <begin position="546"/>
        <end position="560"/>
    </location>
</feature>
<feature type="compositionally biased region" description="Basic and acidic residues" evidence="9">
    <location>
        <begin position="652"/>
        <end position="663"/>
    </location>
</feature>
<feature type="region of interest" description="Disordered" evidence="9">
    <location>
        <begin position="146"/>
        <end position="167"/>
    </location>
</feature>
<dbReference type="GO" id="GO:0003712">
    <property type="term" value="F:transcription coregulator activity"/>
    <property type="evidence" value="ECO:0007669"/>
    <property type="project" value="InterPro"/>
</dbReference>
<dbReference type="PANTHER" id="PTHR15528:SF5">
    <property type="entry name" value="PEROXISOME PROLIFERATOR-ACTIVATED RECEPTOR GAMMA COACTIVATOR-RELATED PROTEIN 1"/>
    <property type="match status" value="1"/>
</dbReference>
<dbReference type="InterPro" id="IPR035979">
    <property type="entry name" value="RBD_domain_sf"/>
</dbReference>
<dbReference type="Proteomes" id="UP001178508">
    <property type="component" value="Chromosome 3"/>
</dbReference>
<proteinExistence type="predicted"/>
<feature type="region of interest" description="Disordered" evidence="9">
    <location>
        <begin position="652"/>
        <end position="707"/>
    </location>
</feature>
<feature type="region of interest" description="Disordered" evidence="9">
    <location>
        <begin position="317"/>
        <end position="353"/>
    </location>
</feature>
<name>A0AAV1EYI9_XYRNO</name>
<dbReference type="AlphaFoldDB" id="A0AAV1EYI9"/>
<evidence type="ECO:0000256" key="4">
    <source>
        <dbReference type="ARBA" id="ARBA00023015"/>
    </source>
</evidence>
<feature type="region of interest" description="Disordered" evidence="9">
    <location>
        <begin position="428"/>
        <end position="529"/>
    </location>
</feature>
<dbReference type="SMART" id="SM00360">
    <property type="entry name" value="RRM"/>
    <property type="match status" value="1"/>
</dbReference>
<feature type="compositionally biased region" description="Low complexity" evidence="9">
    <location>
        <begin position="956"/>
        <end position="974"/>
    </location>
</feature>
<keyword evidence="7" id="KW-0539">Nucleus</keyword>
<evidence type="ECO:0000256" key="7">
    <source>
        <dbReference type="ARBA" id="ARBA00023242"/>
    </source>
</evidence>
<feature type="compositionally biased region" description="Low complexity" evidence="9">
    <location>
        <begin position="514"/>
        <end position="529"/>
    </location>
</feature>
<dbReference type="PROSITE" id="PS50102">
    <property type="entry name" value="RRM"/>
    <property type="match status" value="1"/>
</dbReference>
<feature type="region of interest" description="Disordered" evidence="9">
    <location>
        <begin position="728"/>
        <end position="758"/>
    </location>
</feature>